<evidence type="ECO:0000259" key="1">
    <source>
        <dbReference type="PROSITE" id="PS50975"/>
    </source>
</evidence>
<feature type="domain" description="ATP-grasp" evidence="1">
    <location>
        <begin position="8"/>
        <end position="80"/>
    </location>
</feature>
<evidence type="ECO:0000313" key="2">
    <source>
        <dbReference type="EMBL" id="GAI71781.1"/>
    </source>
</evidence>
<accession>X1RXY5</accession>
<reference evidence="2" key="1">
    <citation type="journal article" date="2014" name="Front. Microbiol.">
        <title>High frequency of phylogenetically diverse reductive dehalogenase-homologous genes in deep subseafloor sedimentary metagenomes.</title>
        <authorList>
            <person name="Kawai M."/>
            <person name="Futagami T."/>
            <person name="Toyoda A."/>
            <person name="Takaki Y."/>
            <person name="Nishi S."/>
            <person name="Hori S."/>
            <person name="Arai W."/>
            <person name="Tsubouchi T."/>
            <person name="Morono Y."/>
            <person name="Uchiyama I."/>
            <person name="Ito T."/>
            <person name="Fujiyama A."/>
            <person name="Inagaki F."/>
            <person name="Takami H."/>
        </authorList>
    </citation>
    <scope>NUCLEOTIDE SEQUENCE</scope>
    <source>
        <strain evidence="2">Expedition CK06-06</strain>
    </source>
</reference>
<dbReference type="AlphaFoldDB" id="X1RXY5"/>
<dbReference type="InterPro" id="IPR011761">
    <property type="entry name" value="ATP-grasp"/>
</dbReference>
<sequence>MYCGNIVPANIFKEDKKIIAEISLKLSKELGLRGINGFDFVLKDHYPYLMEINPRIPGSIRVSEEVMNLNLLDLHIKSFNLEGWEYVKETLKESKIENFATKMIFFAPKEIDKRLLNKINDLKYIHDKSEPIKNISKKEPLCTILFKAKTFSDSYFGSLKVADEIKKIIK</sequence>
<name>X1RXY5_9ZZZZ</name>
<organism evidence="2">
    <name type="scientific">marine sediment metagenome</name>
    <dbReference type="NCBI Taxonomy" id="412755"/>
    <lineage>
        <taxon>unclassified sequences</taxon>
        <taxon>metagenomes</taxon>
        <taxon>ecological metagenomes</taxon>
    </lineage>
</organism>
<dbReference type="GO" id="GO:0005524">
    <property type="term" value="F:ATP binding"/>
    <property type="evidence" value="ECO:0007669"/>
    <property type="project" value="InterPro"/>
</dbReference>
<dbReference type="Gene3D" id="3.30.470.20">
    <property type="entry name" value="ATP-grasp fold, B domain"/>
    <property type="match status" value="1"/>
</dbReference>
<gene>
    <name evidence="2" type="ORF">S12H4_03604</name>
</gene>
<proteinExistence type="predicted"/>
<dbReference type="PROSITE" id="PS50975">
    <property type="entry name" value="ATP_GRASP"/>
    <property type="match status" value="1"/>
</dbReference>
<comment type="caution">
    <text evidence="2">The sequence shown here is derived from an EMBL/GenBank/DDBJ whole genome shotgun (WGS) entry which is preliminary data.</text>
</comment>
<dbReference type="EMBL" id="BARW01001033">
    <property type="protein sequence ID" value="GAI71781.1"/>
    <property type="molecule type" value="Genomic_DNA"/>
</dbReference>
<protein>
    <recommendedName>
        <fullName evidence="1">ATP-grasp domain-containing protein</fullName>
    </recommendedName>
</protein>
<dbReference type="SUPFAM" id="SSF56059">
    <property type="entry name" value="Glutathione synthetase ATP-binding domain-like"/>
    <property type="match status" value="1"/>
</dbReference>
<dbReference type="InterPro" id="IPR003806">
    <property type="entry name" value="ATP-grasp_PylC-type"/>
</dbReference>
<dbReference type="Pfam" id="PF02655">
    <property type="entry name" value="ATP-grasp_3"/>
    <property type="match status" value="1"/>
</dbReference>
<dbReference type="GO" id="GO:0046872">
    <property type="term" value="F:metal ion binding"/>
    <property type="evidence" value="ECO:0007669"/>
    <property type="project" value="InterPro"/>
</dbReference>